<evidence type="ECO:0000256" key="4">
    <source>
        <dbReference type="ARBA" id="ARBA00023125"/>
    </source>
</evidence>
<dbReference type="InterPro" id="IPR001138">
    <property type="entry name" value="Zn2Cys6_DnaBD"/>
</dbReference>
<dbReference type="PANTHER" id="PTHR31944:SF131">
    <property type="entry name" value="HEME-RESPONSIVE ZINC FINGER TRANSCRIPTION FACTOR HAP1"/>
    <property type="match status" value="1"/>
</dbReference>
<evidence type="ECO:0000313" key="10">
    <source>
        <dbReference type="Proteomes" id="UP000030706"/>
    </source>
</evidence>
<dbReference type="GO" id="GO:0005634">
    <property type="term" value="C:nucleus"/>
    <property type="evidence" value="ECO:0007669"/>
    <property type="project" value="TreeGrafter"/>
</dbReference>
<feature type="compositionally biased region" description="Polar residues" evidence="7">
    <location>
        <begin position="690"/>
        <end position="702"/>
    </location>
</feature>
<evidence type="ECO:0000313" key="9">
    <source>
        <dbReference type="EMBL" id="KEQ80291.1"/>
    </source>
</evidence>
<dbReference type="STRING" id="1043002.A0A074Y052"/>
<dbReference type="GeneID" id="40752290"/>
<dbReference type="PROSITE" id="PS50048">
    <property type="entry name" value="ZN2_CY6_FUNGAL_2"/>
    <property type="match status" value="1"/>
</dbReference>
<dbReference type="Proteomes" id="UP000030706">
    <property type="component" value="Unassembled WGS sequence"/>
</dbReference>
<accession>A0A074Y052</accession>
<evidence type="ECO:0000256" key="1">
    <source>
        <dbReference type="ARBA" id="ARBA00022723"/>
    </source>
</evidence>
<organism evidence="9 10">
    <name type="scientific">Aureobasidium pullulans EXF-150</name>
    <dbReference type="NCBI Taxonomy" id="1043002"/>
    <lineage>
        <taxon>Eukaryota</taxon>
        <taxon>Fungi</taxon>
        <taxon>Dikarya</taxon>
        <taxon>Ascomycota</taxon>
        <taxon>Pezizomycotina</taxon>
        <taxon>Dothideomycetes</taxon>
        <taxon>Dothideomycetidae</taxon>
        <taxon>Dothideales</taxon>
        <taxon>Saccotheciaceae</taxon>
        <taxon>Aureobasidium</taxon>
    </lineage>
</organism>
<keyword evidence="4" id="KW-0238">DNA-binding</keyword>
<keyword evidence="6" id="KW-0539">Nucleus</keyword>
<dbReference type="SMART" id="SM00906">
    <property type="entry name" value="Fungal_trans"/>
    <property type="match status" value="1"/>
</dbReference>
<sequence>MEHERSPEGDLGPDRKRRRKVLSCMDCRRRKVQCDRSVPVCGRCEKAGKPCSYEDDSPSQQASTRSSLPYVSRQQSVTVSRDVWDDMFNRLLHQERVIERLQATHASPATPATVSIATPQVHGNLDTPGGTSDIGAKERMLFRGKGFKTTYFGPSDARSAMTLNAHNFFREEVSRNPELVRCRRDVAKLRAVKKILDKQEVSSLQESLVSYLPERIKVDLLVRMYFENIDCTWGILHAPSFQREYEIMWQDPLNTKPGFVAVVLLMMACCQCLVREQPQTYRADSPLPRETAISLIHACETWIAQSSRKHTDLQWYQVQCLLLVAKQTHQMKMKRRWVESGNLLRVAISAGLHRDPELLQKKTLSSAFEHEMRRRIWAFIVEWDLQTSVDRGMPPISSDIASDCGPPSNLHDTEFDESTIIMPPSRPLTESTKMTYTCLSSRNRGLRRKIIAVINQPLHQVSYDEVLAYTQELELNLASLPDWAGDRLRDLTAHDQSVALLHIQLEQFLLILHGHAARQAVTKTHITFSKQAFKSAAVSILDKLSELSAKGFKFLLMVRADIQRVFTSTLALGNTEDKDISTQDLRNLVQPSLELADKALNLFEEKILTTGGIQWTHTFLVYDMLLCKVHPLGRNMPSRPGSGRIYSICKKIMDNQDSDFSAKVVPLKDSVPTPKKNKGQRATKMHVTTEDNTTQQPPPSLNSDVVPNLSFSDMLDWNFDDWMLYTDMFWSPQNMSLPSLSEQNLQY</sequence>
<dbReference type="InterPro" id="IPR051430">
    <property type="entry name" value="Fungal_TF_Env_Response"/>
</dbReference>
<dbReference type="EMBL" id="KL584999">
    <property type="protein sequence ID" value="KEQ80291.1"/>
    <property type="molecule type" value="Genomic_DNA"/>
</dbReference>
<dbReference type="GO" id="GO:0000978">
    <property type="term" value="F:RNA polymerase II cis-regulatory region sequence-specific DNA binding"/>
    <property type="evidence" value="ECO:0007669"/>
    <property type="project" value="TreeGrafter"/>
</dbReference>
<dbReference type="SMART" id="SM00066">
    <property type="entry name" value="GAL4"/>
    <property type="match status" value="1"/>
</dbReference>
<dbReference type="PANTHER" id="PTHR31944">
    <property type="entry name" value="HEME-RESPONSIVE ZINC FINGER TRANSCRIPTION FACTOR HAP1"/>
    <property type="match status" value="1"/>
</dbReference>
<evidence type="ECO:0000256" key="7">
    <source>
        <dbReference type="SAM" id="MobiDB-lite"/>
    </source>
</evidence>
<keyword evidence="2" id="KW-0862">Zinc</keyword>
<dbReference type="AlphaFoldDB" id="A0A074Y052"/>
<dbReference type="Gene3D" id="4.10.240.10">
    <property type="entry name" value="Zn(2)-C6 fungal-type DNA-binding domain"/>
    <property type="match status" value="1"/>
</dbReference>
<dbReference type="InterPro" id="IPR036864">
    <property type="entry name" value="Zn2-C6_fun-type_DNA-bd_sf"/>
</dbReference>
<evidence type="ECO:0000256" key="3">
    <source>
        <dbReference type="ARBA" id="ARBA00023015"/>
    </source>
</evidence>
<dbReference type="GO" id="GO:0001228">
    <property type="term" value="F:DNA-binding transcription activator activity, RNA polymerase II-specific"/>
    <property type="evidence" value="ECO:0007669"/>
    <property type="project" value="TreeGrafter"/>
</dbReference>
<feature type="region of interest" description="Disordered" evidence="7">
    <location>
        <begin position="668"/>
        <end position="702"/>
    </location>
</feature>
<dbReference type="PROSITE" id="PS00463">
    <property type="entry name" value="ZN2_CY6_FUNGAL_1"/>
    <property type="match status" value="1"/>
</dbReference>
<proteinExistence type="predicted"/>
<dbReference type="RefSeq" id="XP_029756478.1">
    <property type="nucleotide sequence ID" value="XM_029909984.1"/>
</dbReference>
<evidence type="ECO:0000256" key="5">
    <source>
        <dbReference type="ARBA" id="ARBA00023163"/>
    </source>
</evidence>
<dbReference type="GO" id="GO:0008270">
    <property type="term" value="F:zinc ion binding"/>
    <property type="evidence" value="ECO:0007669"/>
    <property type="project" value="InterPro"/>
</dbReference>
<evidence type="ECO:0000256" key="6">
    <source>
        <dbReference type="ARBA" id="ARBA00023242"/>
    </source>
</evidence>
<feature type="compositionally biased region" description="Basic residues" evidence="7">
    <location>
        <begin position="675"/>
        <end position="684"/>
    </location>
</feature>
<dbReference type="Pfam" id="PF00172">
    <property type="entry name" value="Zn_clus"/>
    <property type="match status" value="1"/>
</dbReference>
<feature type="region of interest" description="Disordered" evidence="7">
    <location>
        <begin position="49"/>
        <end position="70"/>
    </location>
</feature>
<dbReference type="CDD" id="cd12148">
    <property type="entry name" value="fungal_TF_MHR"/>
    <property type="match status" value="1"/>
</dbReference>
<dbReference type="SUPFAM" id="SSF57701">
    <property type="entry name" value="Zn2/Cys6 DNA-binding domain"/>
    <property type="match status" value="1"/>
</dbReference>
<keyword evidence="5" id="KW-0804">Transcription</keyword>
<gene>
    <name evidence="9" type="ORF">M438DRAFT_408896</name>
</gene>
<dbReference type="OrthoDB" id="4236860at2759"/>
<dbReference type="GO" id="GO:0006351">
    <property type="term" value="P:DNA-templated transcription"/>
    <property type="evidence" value="ECO:0007669"/>
    <property type="project" value="InterPro"/>
</dbReference>
<keyword evidence="10" id="KW-1185">Reference proteome</keyword>
<reference evidence="9 10" key="1">
    <citation type="journal article" date="2014" name="BMC Genomics">
        <title>Genome sequencing of four Aureobasidium pullulans varieties: biotechnological potential, stress tolerance, and description of new species.</title>
        <authorList>
            <person name="Gostin Ar C."/>
            <person name="Ohm R.A."/>
            <person name="Kogej T."/>
            <person name="Sonjak S."/>
            <person name="Turk M."/>
            <person name="Zajc J."/>
            <person name="Zalar P."/>
            <person name="Grube M."/>
            <person name="Sun H."/>
            <person name="Han J."/>
            <person name="Sharma A."/>
            <person name="Chiniquy J."/>
            <person name="Ngan C.Y."/>
            <person name="Lipzen A."/>
            <person name="Barry K."/>
            <person name="Grigoriev I.V."/>
            <person name="Gunde-Cimerman N."/>
        </authorList>
    </citation>
    <scope>NUCLEOTIDE SEQUENCE [LARGE SCALE GENOMIC DNA]</scope>
    <source>
        <strain evidence="9 10">EXF-150</strain>
    </source>
</reference>
<keyword evidence="3" id="KW-0805">Transcription regulation</keyword>
<evidence type="ECO:0000256" key="2">
    <source>
        <dbReference type="ARBA" id="ARBA00022833"/>
    </source>
</evidence>
<feature type="domain" description="Zn(2)-C6 fungal-type" evidence="8">
    <location>
        <begin position="23"/>
        <end position="53"/>
    </location>
</feature>
<evidence type="ECO:0000259" key="8">
    <source>
        <dbReference type="PROSITE" id="PS50048"/>
    </source>
</evidence>
<dbReference type="HOGENOM" id="CLU_007091_1_0_1"/>
<protein>
    <recommendedName>
        <fullName evidence="8">Zn(2)-C6 fungal-type domain-containing protein</fullName>
    </recommendedName>
</protein>
<dbReference type="InterPro" id="IPR007219">
    <property type="entry name" value="XnlR_reg_dom"/>
</dbReference>
<feature type="compositionally biased region" description="Polar residues" evidence="7">
    <location>
        <begin position="58"/>
        <end position="70"/>
    </location>
</feature>
<name>A0A074Y052_AURPU</name>
<dbReference type="CDD" id="cd00067">
    <property type="entry name" value="GAL4"/>
    <property type="match status" value="1"/>
</dbReference>
<keyword evidence="1" id="KW-0479">Metal-binding</keyword>
<dbReference type="Pfam" id="PF04082">
    <property type="entry name" value="Fungal_trans"/>
    <property type="match status" value="1"/>
</dbReference>